<evidence type="ECO:0000313" key="17">
    <source>
        <dbReference type="Proteomes" id="UP001165685"/>
    </source>
</evidence>
<evidence type="ECO:0000256" key="4">
    <source>
        <dbReference type="ARBA" id="ARBA00022679"/>
    </source>
</evidence>
<protein>
    <recommendedName>
        <fullName evidence="12">Thymidylate kinase</fullName>
        <ecNumber evidence="12">2.7.4.9</ecNumber>
    </recommendedName>
    <alternativeName>
        <fullName evidence="12">dTMP kinase</fullName>
    </alternativeName>
</protein>
<comment type="subcellular location">
    <subcellularLocation>
        <location evidence="1">Cell membrane</location>
        <topology evidence="1">Multi-pass membrane protein</topology>
    </subcellularLocation>
</comment>
<dbReference type="RefSeq" id="WP_270679620.1">
    <property type="nucleotide sequence ID" value="NZ_JAQFWP010000045.1"/>
</dbReference>
<keyword evidence="17" id="KW-1185">Reference proteome</keyword>
<dbReference type="InterPro" id="IPR027417">
    <property type="entry name" value="P-loop_NTPase"/>
</dbReference>
<evidence type="ECO:0000256" key="11">
    <source>
        <dbReference type="ARBA" id="ARBA00023136"/>
    </source>
</evidence>
<feature type="transmembrane region" description="Helical" evidence="14">
    <location>
        <begin position="489"/>
        <end position="511"/>
    </location>
</feature>
<keyword evidence="11 14" id="KW-0472">Membrane</keyword>
<proteinExistence type="inferred from homology"/>
<keyword evidence="4 12" id="KW-0808">Transferase</keyword>
<feature type="transmembrane region" description="Helical" evidence="14">
    <location>
        <begin position="154"/>
        <end position="174"/>
    </location>
</feature>
<evidence type="ECO:0000256" key="10">
    <source>
        <dbReference type="ARBA" id="ARBA00022989"/>
    </source>
</evidence>
<feature type="compositionally biased region" description="Basic and acidic residues" evidence="13">
    <location>
        <begin position="276"/>
        <end position="304"/>
    </location>
</feature>
<dbReference type="SUPFAM" id="SSF103473">
    <property type="entry name" value="MFS general substrate transporter"/>
    <property type="match status" value="1"/>
</dbReference>
<dbReference type="EC" id="2.7.4.9" evidence="12"/>
<keyword evidence="6 12" id="KW-0545">Nucleotide biosynthesis</keyword>
<reference evidence="16" key="1">
    <citation type="submission" date="2023-01" db="EMBL/GenBank/DDBJ databases">
        <title>Draft genome sequence of Nocardiopsis sp. LSu2-4 isolated from halophytes.</title>
        <authorList>
            <person name="Duangmal K."/>
            <person name="Chantavorakit T."/>
        </authorList>
    </citation>
    <scope>NUCLEOTIDE SEQUENCE</scope>
    <source>
        <strain evidence="16">LSu2-4</strain>
    </source>
</reference>
<feature type="domain" description="Thymidylate kinase-like" evidence="15">
    <location>
        <begin position="557"/>
        <end position="744"/>
    </location>
</feature>
<evidence type="ECO:0000256" key="5">
    <source>
        <dbReference type="ARBA" id="ARBA00022692"/>
    </source>
</evidence>
<keyword evidence="8 12" id="KW-0418">Kinase</keyword>
<feature type="transmembrane region" description="Helical" evidence="14">
    <location>
        <begin position="57"/>
        <end position="80"/>
    </location>
</feature>
<dbReference type="Proteomes" id="UP001165685">
    <property type="component" value="Unassembled WGS sequence"/>
</dbReference>
<dbReference type="GO" id="GO:0004798">
    <property type="term" value="F:dTMP kinase activity"/>
    <property type="evidence" value="ECO:0007669"/>
    <property type="project" value="UniProtKB-EC"/>
</dbReference>
<feature type="transmembrane region" description="Helical" evidence="14">
    <location>
        <begin position="25"/>
        <end position="51"/>
    </location>
</feature>
<evidence type="ECO:0000256" key="3">
    <source>
        <dbReference type="ARBA" id="ARBA00022475"/>
    </source>
</evidence>
<comment type="similarity">
    <text evidence="12">Belongs to the thymidylate kinase family.</text>
</comment>
<keyword evidence="9 12" id="KW-0067">ATP-binding</keyword>
<dbReference type="InterPro" id="IPR018094">
    <property type="entry name" value="Thymidylate_kinase"/>
</dbReference>
<dbReference type="PANTHER" id="PTHR43266:SF2">
    <property type="entry name" value="MAJOR FACILITATOR SUPERFAMILY (MFS) PROFILE DOMAIN-CONTAINING PROTEIN"/>
    <property type="match status" value="1"/>
</dbReference>
<dbReference type="InterPro" id="IPR010290">
    <property type="entry name" value="TM_effector"/>
</dbReference>
<accession>A0ABT4TQM1</accession>
<dbReference type="InterPro" id="IPR036259">
    <property type="entry name" value="MFS_trans_sf"/>
</dbReference>
<evidence type="ECO:0000313" key="16">
    <source>
        <dbReference type="EMBL" id="MDA2806987.1"/>
    </source>
</evidence>
<feature type="region of interest" description="Disordered" evidence="13">
    <location>
        <begin position="750"/>
        <end position="777"/>
    </location>
</feature>
<dbReference type="CDD" id="cd01672">
    <property type="entry name" value="TMPK"/>
    <property type="match status" value="1"/>
</dbReference>
<feature type="transmembrane region" description="Helical" evidence="14">
    <location>
        <begin position="194"/>
        <end position="213"/>
    </location>
</feature>
<dbReference type="Pfam" id="PF05977">
    <property type="entry name" value="MFS_3"/>
    <property type="match status" value="2"/>
</dbReference>
<dbReference type="EMBL" id="JAQFWP010000045">
    <property type="protein sequence ID" value="MDA2806987.1"/>
    <property type="molecule type" value="Genomic_DNA"/>
</dbReference>
<comment type="caution">
    <text evidence="16">The sequence shown here is derived from an EMBL/GenBank/DDBJ whole genome shotgun (WGS) entry which is preliminary data.</text>
</comment>
<evidence type="ECO:0000259" key="15">
    <source>
        <dbReference type="Pfam" id="PF02223"/>
    </source>
</evidence>
<comment type="function">
    <text evidence="12">Phosphorylation of dTMP to form dTDP in both de novo and salvage pathways of dTTP synthesis.</text>
</comment>
<dbReference type="CDD" id="cd06173">
    <property type="entry name" value="MFS_MefA_like"/>
    <property type="match status" value="1"/>
</dbReference>
<dbReference type="PROSITE" id="PS01331">
    <property type="entry name" value="THYMIDYLATE_KINASE"/>
    <property type="match status" value="1"/>
</dbReference>
<dbReference type="PANTHER" id="PTHR43266">
    <property type="entry name" value="MACROLIDE-EFFLUX PROTEIN"/>
    <property type="match status" value="1"/>
</dbReference>
<dbReference type="InterPro" id="IPR018095">
    <property type="entry name" value="Thymidylate_kin_CS"/>
</dbReference>
<evidence type="ECO:0000256" key="1">
    <source>
        <dbReference type="ARBA" id="ARBA00004651"/>
    </source>
</evidence>
<keyword evidence="7 12" id="KW-0547">Nucleotide-binding</keyword>
<dbReference type="Gene3D" id="3.40.50.300">
    <property type="entry name" value="P-loop containing nucleotide triphosphate hydrolases"/>
    <property type="match status" value="1"/>
</dbReference>
<keyword evidence="5 14" id="KW-0812">Transmembrane</keyword>
<feature type="binding site" evidence="12">
    <location>
        <begin position="559"/>
        <end position="566"/>
    </location>
    <ligand>
        <name>ATP</name>
        <dbReference type="ChEBI" id="CHEBI:30616"/>
    </ligand>
</feature>
<evidence type="ECO:0000256" key="12">
    <source>
        <dbReference type="HAMAP-Rule" id="MF_00165"/>
    </source>
</evidence>
<gene>
    <name evidence="12 16" type="primary">tmk</name>
    <name evidence="16" type="ORF">O4U47_20950</name>
</gene>
<keyword evidence="2" id="KW-0813">Transport</keyword>
<dbReference type="NCBIfam" id="TIGR00041">
    <property type="entry name" value="DTMP_kinase"/>
    <property type="match status" value="1"/>
</dbReference>
<keyword evidence="3" id="KW-1003">Cell membrane</keyword>
<evidence type="ECO:0000256" key="8">
    <source>
        <dbReference type="ARBA" id="ARBA00022777"/>
    </source>
</evidence>
<dbReference type="Pfam" id="PF02223">
    <property type="entry name" value="Thymidylate_kin"/>
    <property type="match status" value="1"/>
</dbReference>
<name>A0ABT4TQM1_9ACTN</name>
<evidence type="ECO:0000256" key="7">
    <source>
        <dbReference type="ARBA" id="ARBA00022741"/>
    </source>
</evidence>
<feature type="compositionally biased region" description="Low complexity" evidence="13">
    <location>
        <begin position="221"/>
        <end position="237"/>
    </location>
</feature>
<dbReference type="Gene3D" id="1.20.1250.20">
    <property type="entry name" value="MFS general substrate transporter like domains"/>
    <property type="match status" value="1"/>
</dbReference>
<feature type="transmembrane region" description="Helical" evidence="14">
    <location>
        <begin position="330"/>
        <end position="349"/>
    </location>
</feature>
<evidence type="ECO:0000256" key="9">
    <source>
        <dbReference type="ARBA" id="ARBA00022840"/>
    </source>
</evidence>
<dbReference type="SUPFAM" id="SSF52540">
    <property type="entry name" value="P-loop containing nucleoside triphosphate hydrolases"/>
    <property type="match status" value="1"/>
</dbReference>
<dbReference type="InterPro" id="IPR039430">
    <property type="entry name" value="Thymidylate_kin-like_dom"/>
</dbReference>
<feature type="transmembrane region" description="Helical" evidence="14">
    <location>
        <begin position="417"/>
        <end position="440"/>
    </location>
</feature>
<sequence length="777" mass="82190">MSRSAPLGAPGEARSVLANPPFRRLWISLSLSSLGDWLSLLALMSLATILTMDASPVVQYFAVSGVVLLKIAPWLLLSPFAGMVADRFDRRLTMVAADVLRGLLYVSIPVVGRLDWLLVANFLAECVAIFWTPAKDASVPNLVPRKKLEQANQLTLLTAYGTAPVAAGLFAVLASFSTVLGKLFPAMATPEADIALYINGLTFFIAAAVVWTLPLPGRPARAGAGAAPAASGASASGGEDDRTEEVPVPAQEADPNELTAPIGEAATLEVPAVPSEQERKAAERAKAKERRRAEAAERRAERSSADGQENPLRTIWEGWRFAGSTPLVRGLMLGMLGAFAAGGAVVGVGRVFVDRLDAGNAGFGVLFGALFAGMALGMLAGPRTLREFDRRRLFGLALGTAGVALFFTGLIPNMVLAAVLTAVVGAGAGLAWVIGLTLMGQEVQDEVRGRTFAFLHASGRLVLLGAVAAAPLLAAAVGDHTLSVRDLTYDFLGTGAVLMLAAVLAVVVAVVSYRQMNADAGDVPMMTELLAALRGVPVRTAAGDGEDTALPGTFVVLEGGEGAGKSTQVQQLSVWLREEGFEVVTTREPGATKLGMRLRALLLDKEQTGMSPRAEALLYASDRADHVHQVILPALRRGAIVISDRYVDSTLAYQGAGRELPAEEIARVNDWATGGLVPRLTVLLDLPAEDGLSRLGGGTDRIEAESGDFHDRVRRGFRELADRAPERYLVVDARESQEGVTREIQRRLRPLLPDPVPSDSEAITGMMPVVGDRDGEE</sequence>
<keyword evidence="10 14" id="KW-1133">Transmembrane helix</keyword>
<feature type="transmembrane region" description="Helical" evidence="14">
    <location>
        <begin position="361"/>
        <end position="381"/>
    </location>
</feature>
<feature type="region of interest" description="Disordered" evidence="13">
    <location>
        <begin position="221"/>
        <end position="309"/>
    </location>
</feature>
<feature type="transmembrane region" description="Helical" evidence="14">
    <location>
        <begin position="393"/>
        <end position="411"/>
    </location>
</feature>
<dbReference type="HAMAP" id="MF_00165">
    <property type="entry name" value="Thymidylate_kinase"/>
    <property type="match status" value="1"/>
</dbReference>
<comment type="catalytic activity">
    <reaction evidence="12">
        <text>dTMP + ATP = dTDP + ADP</text>
        <dbReference type="Rhea" id="RHEA:13517"/>
        <dbReference type="ChEBI" id="CHEBI:30616"/>
        <dbReference type="ChEBI" id="CHEBI:58369"/>
        <dbReference type="ChEBI" id="CHEBI:63528"/>
        <dbReference type="ChEBI" id="CHEBI:456216"/>
        <dbReference type="EC" id="2.7.4.9"/>
    </reaction>
</comment>
<evidence type="ECO:0000256" key="14">
    <source>
        <dbReference type="SAM" id="Phobius"/>
    </source>
</evidence>
<feature type="transmembrane region" description="Helical" evidence="14">
    <location>
        <begin position="452"/>
        <end position="477"/>
    </location>
</feature>
<evidence type="ECO:0000256" key="6">
    <source>
        <dbReference type="ARBA" id="ARBA00022727"/>
    </source>
</evidence>
<evidence type="ECO:0000256" key="2">
    <source>
        <dbReference type="ARBA" id="ARBA00022448"/>
    </source>
</evidence>
<organism evidence="16 17">
    <name type="scientific">Nocardiopsis suaedae</name>
    <dbReference type="NCBI Taxonomy" id="3018444"/>
    <lineage>
        <taxon>Bacteria</taxon>
        <taxon>Bacillati</taxon>
        <taxon>Actinomycetota</taxon>
        <taxon>Actinomycetes</taxon>
        <taxon>Streptosporangiales</taxon>
        <taxon>Nocardiopsidaceae</taxon>
        <taxon>Nocardiopsis</taxon>
    </lineage>
</organism>
<evidence type="ECO:0000256" key="13">
    <source>
        <dbReference type="SAM" id="MobiDB-lite"/>
    </source>
</evidence>